<gene>
    <name evidence="9" type="ORF">E3P99_00432</name>
</gene>
<evidence type="ECO:0000256" key="4">
    <source>
        <dbReference type="ARBA" id="ARBA00023242"/>
    </source>
</evidence>
<reference evidence="9 10" key="1">
    <citation type="submission" date="2019-03" db="EMBL/GenBank/DDBJ databases">
        <title>Sequencing 23 genomes of Wallemia ichthyophaga.</title>
        <authorList>
            <person name="Gostincar C."/>
        </authorList>
    </citation>
    <scope>NUCLEOTIDE SEQUENCE [LARGE SCALE GENOMIC DNA]</scope>
    <source>
        <strain evidence="9 10">EXF-5753</strain>
    </source>
</reference>
<comment type="caution">
    <text evidence="9">The sequence shown here is derived from an EMBL/GenBank/DDBJ whole genome shotgun (WGS) entry which is preliminary data.</text>
</comment>
<feature type="compositionally biased region" description="Basic residues" evidence="7">
    <location>
        <begin position="218"/>
        <end position="232"/>
    </location>
</feature>
<organism evidence="9 10">
    <name type="scientific">Wallemia hederae</name>
    <dbReference type="NCBI Taxonomy" id="1540922"/>
    <lineage>
        <taxon>Eukaryota</taxon>
        <taxon>Fungi</taxon>
        <taxon>Dikarya</taxon>
        <taxon>Basidiomycota</taxon>
        <taxon>Wallemiomycotina</taxon>
        <taxon>Wallemiomycetes</taxon>
        <taxon>Wallemiales</taxon>
        <taxon>Wallemiaceae</taxon>
        <taxon>Wallemia</taxon>
    </lineage>
</organism>
<dbReference type="PROSITE" id="PS50174">
    <property type="entry name" value="G_PATCH"/>
    <property type="match status" value="1"/>
</dbReference>
<dbReference type="InterPro" id="IPR050656">
    <property type="entry name" value="PINX1"/>
</dbReference>
<accession>A0A4T0FVK6</accession>
<comment type="similarity">
    <text evidence="5">Belongs to the PINX1 family.</text>
</comment>
<dbReference type="AlphaFoldDB" id="A0A4T0FVK6"/>
<comment type="subcellular location">
    <subcellularLocation>
        <location evidence="1">Nucleus</location>
        <location evidence="1">Nucleolus</location>
    </subcellularLocation>
</comment>
<evidence type="ECO:0000256" key="6">
    <source>
        <dbReference type="ARBA" id="ARBA00041961"/>
    </source>
</evidence>
<evidence type="ECO:0000256" key="1">
    <source>
        <dbReference type="ARBA" id="ARBA00004604"/>
    </source>
</evidence>
<evidence type="ECO:0000256" key="5">
    <source>
        <dbReference type="ARBA" id="ARBA00038007"/>
    </source>
</evidence>
<name>A0A4T0FVK6_9BASI</name>
<feature type="domain" description="G-patch" evidence="8">
    <location>
        <begin position="25"/>
        <end position="71"/>
    </location>
</feature>
<feature type="region of interest" description="Disordered" evidence="7">
    <location>
        <begin position="190"/>
        <end position="245"/>
    </location>
</feature>
<feature type="region of interest" description="Disordered" evidence="7">
    <location>
        <begin position="91"/>
        <end position="167"/>
    </location>
</feature>
<evidence type="ECO:0000313" key="10">
    <source>
        <dbReference type="Proteomes" id="UP000310189"/>
    </source>
</evidence>
<dbReference type="PANTHER" id="PTHR23149">
    <property type="entry name" value="G PATCH DOMAIN CONTAINING PROTEIN"/>
    <property type="match status" value="1"/>
</dbReference>
<evidence type="ECO:0000256" key="7">
    <source>
        <dbReference type="SAM" id="MobiDB-lite"/>
    </source>
</evidence>
<dbReference type="Pfam" id="PF01585">
    <property type="entry name" value="G-patch"/>
    <property type="match status" value="1"/>
</dbReference>
<evidence type="ECO:0000313" key="9">
    <source>
        <dbReference type="EMBL" id="TIA92967.1"/>
    </source>
</evidence>
<sequence>MGLGGRKEKQKLREDPRNRQWADDQNKFGFKMLANHGWNPEVGLGAAKQGNVNAIKSSYKFDTMGIGADMKKKDDWSGGLEFGNILAKLNKQQASPAAPATPSPAPSSSTTSKNVSRSKYRNAKSQLNNDAMREILGVDASGSVPSTADASREGSPSEIPTQKNKSNLSIQEYFRVKLLLKYQQAQNAPVAAPVINIPPPVETPLETPETSRDSSPSLKRKRSSTKSKKPSKSKGGSSNAWQDLL</sequence>
<keyword evidence="3" id="KW-0698">rRNA processing</keyword>
<keyword evidence="10" id="KW-1185">Reference proteome</keyword>
<dbReference type="OrthoDB" id="29523at2759"/>
<keyword evidence="4" id="KW-0539">Nucleus</keyword>
<protein>
    <recommendedName>
        <fullName evidence="6">PinX1-related protein 1</fullName>
    </recommendedName>
</protein>
<dbReference type="SMART" id="SM00443">
    <property type="entry name" value="G_patch"/>
    <property type="match status" value="1"/>
</dbReference>
<dbReference type="GO" id="GO:0006364">
    <property type="term" value="P:rRNA processing"/>
    <property type="evidence" value="ECO:0007669"/>
    <property type="project" value="UniProtKB-KW"/>
</dbReference>
<evidence type="ECO:0000256" key="2">
    <source>
        <dbReference type="ARBA" id="ARBA00022517"/>
    </source>
</evidence>
<evidence type="ECO:0000256" key="3">
    <source>
        <dbReference type="ARBA" id="ARBA00022552"/>
    </source>
</evidence>
<dbReference type="GO" id="GO:0003676">
    <property type="term" value="F:nucleic acid binding"/>
    <property type="evidence" value="ECO:0007669"/>
    <property type="project" value="InterPro"/>
</dbReference>
<feature type="compositionally biased region" description="Low complexity" evidence="7">
    <location>
        <begin position="203"/>
        <end position="217"/>
    </location>
</feature>
<dbReference type="EMBL" id="SPNW01000004">
    <property type="protein sequence ID" value="TIA92967.1"/>
    <property type="molecule type" value="Genomic_DNA"/>
</dbReference>
<dbReference type="Proteomes" id="UP000310189">
    <property type="component" value="Unassembled WGS sequence"/>
</dbReference>
<dbReference type="PANTHER" id="PTHR23149:SF31">
    <property type="entry name" value="PROTEIN PXR1"/>
    <property type="match status" value="1"/>
</dbReference>
<dbReference type="GO" id="GO:0005730">
    <property type="term" value="C:nucleolus"/>
    <property type="evidence" value="ECO:0007669"/>
    <property type="project" value="UniProtKB-SubCell"/>
</dbReference>
<proteinExistence type="inferred from homology"/>
<keyword evidence="2" id="KW-0690">Ribosome biogenesis</keyword>
<feature type="compositionally biased region" description="Polar residues" evidence="7">
    <location>
        <begin position="158"/>
        <end position="167"/>
    </location>
</feature>
<feature type="compositionally biased region" description="Low complexity" evidence="7">
    <location>
        <begin position="106"/>
        <end position="115"/>
    </location>
</feature>
<evidence type="ECO:0000259" key="8">
    <source>
        <dbReference type="PROSITE" id="PS50174"/>
    </source>
</evidence>
<dbReference type="InterPro" id="IPR000467">
    <property type="entry name" value="G_patch_dom"/>
</dbReference>
<feature type="region of interest" description="Disordered" evidence="7">
    <location>
        <begin position="1"/>
        <end position="23"/>
    </location>
</feature>